<protein>
    <recommendedName>
        <fullName evidence="3">SMI1/KNR4 family protein</fullName>
    </recommendedName>
</protein>
<evidence type="ECO:0000313" key="2">
    <source>
        <dbReference type="Proteomes" id="UP000198304"/>
    </source>
</evidence>
<dbReference type="OrthoDB" id="2875031at2"/>
<sequence>MKDNQYEGLIIKWNKMLHKVVAFGGEVGKLIIEPPASEAEVSEIEDSLGFNLPFHFREVILKFSKHLELRWHLPENANLPQEFKEISSGEIREQNLEVLKGYDKSLVLRKVLEKVEGVDDCQKEIFYKIIGNALGDSAVDWVRSLWANPINVSPIYRSYLTAKCLPMEEGLSKVITYVEGQFTDEVNDHIAKEHLCHFRSYKVVDWIKGYIPRGTAKHNWYSLYASSEPTWDQIKEWLELGDKYRMVTINALEYMIQSWMSTYSYIKGQYRITNPPNKEEIISTLEKMRNQEILNTKKRIYTMIIEEIDCIL</sequence>
<evidence type="ECO:0008006" key="3">
    <source>
        <dbReference type="Google" id="ProtNLM"/>
    </source>
</evidence>
<proteinExistence type="predicted"/>
<dbReference type="InterPro" id="IPR037883">
    <property type="entry name" value="Knr4/Smi1-like_sf"/>
</dbReference>
<evidence type="ECO:0000313" key="1">
    <source>
        <dbReference type="EMBL" id="SNS68295.1"/>
    </source>
</evidence>
<accession>A0A239GHD4</accession>
<organism evidence="1 2">
    <name type="scientific">Anaerovirgula multivorans</name>
    <dbReference type="NCBI Taxonomy" id="312168"/>
    <lineage>
        <taxon>Bacteria</taxon>
        <taxon>Bacillati</taxon>
        <taxon>Bacillota</taxon>
        <taxon>Clostridia</taxon>
        <taxon>Peptostreptococcales</taxon>
        <taxon>Natronincolaceae</taxon>
        <taxon>Anaerovirgula</taxon>
    </lineage>
</organism>
<dbReference type="SUPFAM" id="SSF160631">
    <property type="entry name" value="SMI1/KNR4-like"/>
    <property type="match status" value="1"/>
</dbReference>
<reference evidence="1 2" key="1">
    <citation type="submission" date="2017-06" db="EMBL/GenBank/DDBJ databases">
        <authorList>
            <person name="Kim H.J."/>
            <person name="Triplett B.A."/>
        </authorList>
    </citation>
    <scope>NUCLEOTIDE SEQUENCE [LARGE SCALE GENOMIC DNA]</scope>
    <source>
        <strain evidence="1 2">SCA</strain>
    </source>
</reference>
<name>A0A239GHD4_9FIRM</name>
<keyword evidence="2" id="KW-1185">Reference proteome</keyword>
<dbReference type="RefSeq" id="WP_089283833.1">
    <property type="nucleotide sequence ID" value="NZ_FZOJ01000017.1"/>
</dbReference>
<dbReference type="Proteomes" id="UP000198304">
    <property type="component" value="Unassembled WGS sequence"/>
</dbReference>
<gene>
    <name evidence="1" type="ORF">SAMN05446037_10172</name>
</gene>
<dbReference type="EMBL" id="FZOJ01000017">
    <property type="protein sequence ID" value="SNS68295.1"/>
    <property type="molecule type" value="Genomic_DNA"/>
</dbReference>
<dbReference type="AlphaFoldDB" id="A0A239GHD4"/>